<sequence length="670" mass="77693">MAVQTISESLYVGLCLKIGTPQQVDIRRDVVDISELLEHKVLLSKDYLVRMVSGSQREGFRFKDSDHDMMYWSNYNRVFWDFSQSALYNTHRYTLILCDSSESPPGFTLLWLPLEKASRSVKSSCVRINGALYISSAIYRHNTCTLYRPDSTVHGPCSSGSDVGVEYDYAYCFVSDFWPPSASSWTDRCHSWPPPQVVGDILRSGCHFVAIGHKLGNHADNEWRISFSQAEQKLVYAMNHTQFLTYGLLKLFVKEFNRGKIEEEKILCSYHMKTAIFWAIQRNTIDHWCPQNLLAGFWVCYKLLLKWVYEGVCPNFFIPENNMFLNKVHGIAQKNLFTQLNGLYEKGIAFLLQYPSISSYIMNVLCNPRLSVCTDEHTMISEVVLDFELFKEIYTIDAVPSNINLPTCMKYLSVVEQLTRSPLRQFQVPMLQKLTATILQRSAFVLHEMYTNTSGGNKQMYIADKRSCYMLKLAAKFSSVSDLLYIAMYFYKTFRHREALSVIEMTKVKLAQPGLMYRRHVDPERYTEAVGERSWSYKMRHAVAYDIKLYNYMCYINELTPEQQSSSSNHETDLYIPPFILLHMLAFLCCRHVDPVRAQAALDDLQVLVHHDQGVFVDLELRDISWEILGICQQMTGNRQAALFSYRQSLRQYLINKIDSATRHRIQDLH</sequence>
<dbReference type="Pfam" id="PF20266">
    <property type="entry name" value="Mab-21_C"/>
    <property type="match status" value="1"/>
</dbReference>
<dbReference type="PANTHER" id="PTHR10656">
    <property type="entry name" value="CELL FATE DETERMINING PROTEIN MAB21-RELATED"/>
    <property type="match status" value="1"/>
</dbReference>
<evidence type="ECO:0000256" key="1">
    <source>
        <dbReference type="ARBA" id="ARBA00008307"/>
    </source>
</evidence>
<dbReference type="Gene3D" id="1.10.1410.40">
    <property type="match status" value="1"/>
</dbReference>
<dbReference type="OrthoDB" id="6127746at2759"/>
<dbReference type="InterPro" id="IPR046906">
    <property type="entry name" value="Mab-21_HhH/H2TH-like"/>
</dbReference>
<evidence type="ECO:0000259" key="2">
    <source>
        <dbReference type="Pfam" id="PF03281"/>
    </source>
</evidence>
<dbReference type="GeneID" id="111107634"/>
<dbReference type="KEGG" id="cvn:111107634"/>
<feature type="domain" description="Mab-21-like nucleotidyltransferase" evidence="2">
    <location>
        <begin position="158"/>
        <end position="235"/>
    </location>
</feature>
<evidence type="ECO:0000259" key="3">
    <source>
        <dbReference type="Pfam" id="PF20266"/>
    </source>
</evidence>
<dbReference type="RefSeq" id="XP_022298623.1">
    <property type="nucleotide sequence ID" value="XM_022442915.1"/>
</dbReference>
<dbReference type="AlphaFoldDB" id="A0A8B8B688"/>
<dbReference type="PANTHER" id="PTHR10656:SF69">
    <property type="entry name" value="MAB-21-LIKE HHH_H2TH-LIKE DOMAIN-CONTAINING PROTEIN"/>
    <property type="match status" value="1"/>
</dbReference>
<dbReference type="InterPro" id="IPR024810">
    <property type="entry name" value="MAB21L/cGLR"/>
</dbReference>
<reference evidence="5 6" key="1">
    <citation type="submission" date="2025-04" db="UniProtKB">
        <authorList>
            <consortium name="RefSeq"/>
        </authorList>
    </citation>
    <scope>IDENTIFICATION</scope>
    <source>
        <tissue evidence="5 6">Whole sample</tissue>
    </source>
</reference>
<keyword evidence="4" id="KW-1185">Reference proteome</keyword>
<dbReference type="Pfam" id="PF03281">
    <property type="entry name" value="Mab-21"/>
    <property type="match status" value="1"/>
</dbReference>
<evidence type="ECO:0000313" key="6">
    <source>
        <dbReference type="RefSeq" id="XP_022298624.1"/>
    </source>
</evidence>
<accession>A0A8B8B688</accession>
<gene>
    <name evidence="5 6" type="primary">LOC111107634</name>
</gene>
<dbReference type="RefSeq" id="XP_022298624.1">
    <property type="nucleotide sequence ID" value="XM_022442916.1"/>
</dbReference>
<dbReference type="SMART" id="SM01265">
    <property type="entry name" value="Mab-21"/>
    <property type="match status" value="1"/>
</dbReference>
<evidence type="ECO:0000313" key="4">
    <source>
        <dbReference type="Proteomes" id="UP000694844"/>
    </source>
</evidence>
<organism evidence="4 5">
    <name type="scientific">Crassostrea virginica</name>
    <name type="common">Eastern oyster</name>
    <dbReference type="NCBI Taxonomy" id="6565"/>
    <lineage>
        <taxon>Eukaryota</taxon>
        <taxon>Metazoa</taxon>
        <taxon>Spiralia</taxon>
        <taxon>Lophotrochozoa</taxon>
        <taxon>Mollusca</taxon>
        <taxon>Bivalvia</taxon>
        <taxon>Autobranchia</taxon>
        <taxon>Pteriomorphia</taxon>
        <taxon>Ostreida</taxon>
        <taxon>Ostreoidea</taxon>
        <taxon>Ostreidae</taxon>
        <taxon>Crassostrea</taxon>
    </lineage>
</organism>
<proteinExistence type="inferred from homology"/>
<dbReference type="Proteomes" id="UP000694844">
    <property type="component" value="Chromosome 8"/>
</dbReference>
<dbReference type="InterPro" id="IPR046903">
    <property type="entry name" value="Mab-21-like_nuc_Trfase"/>
</dbReference>
<comment type="similarity">
    <text evidence="1">Belongs to the mab-21 family.</text>
</comment>
<evidence type="ECO:0000313" key="5">
    <source>
        <dbReference type="RefSeq" id="XP_022298623.1"/>
    </source>
</evidence>
<name>A0A8B8B688_CRAVI</name>
<protein>
    <submittedName>
        <fullName evidence="5 6">Uncharacterized protein LOC111107634</fullName>
    </submittedName>
</protein>
<feature type="domain" description="Mab-21-like HhH/H2TH-like" evidence="3">
    <location>
        <begin position="253"/>
        <end position="340"/>
    </location>
</feature>